<feature type="binding site" evidence="6">
    <location>
        <position position="219"/>
    </location>
    <ligand>
        <name>FMN</name>
        <dbReference type="ChEBI" id="CHEBI:58210"/>
    </ligand>
</feature>
<dbReference type="PANTHER" id="PTHR30011:SF16">
    <property type="entry name" value="C2H2 FINGER DOMAIN TRANSCRIPTION FACTOR (EUROFUNG)-RELATED"/>
    <property type="match status" value="1"/>
</dbReference>
<comment type="similarity">
    <text evidence="5">Belongs to the NtaA/SnaA/DszA monooxygenase family.</text>
</comment>
<evidence type="ECO:0000256" key="1">
    <source>
        <dbReference type="ARBA" id="ARBA00022630"/>
    </source>
</evidence>
<organism evidence="8 9">
    <name type="scientific">Kineococcus aurantiacus</name>
    <dbReference type="NCBI Taxonomy" id="37633"/>
    <lineage>
        <taxon>Bacteria</taxon>
        <taxon>Bacillati</taxon>
        <taxon>Actinomycetota</taxon>
        <taxon>Actinomycetes</taxon>
        <taxon>Kineosporiales</taxon>
        <taxon>Kineosporiaceae</taxon>
        <taxon>Kineococcus</taxon>
    </lineage>
</organism>
<dbReference type="SUPFAM" id="SSF51679">
    <property type="entry name" value="Bacterial luciferase-like"/>
    <property type="match status" value="1"/>
</dbReference>
<accession>A0A7Y9DP44</accession>
<keyword evidence="4 8" id="KW-0503">Monooxygenase</keyword>
<dbReference type="Gene3D" id="3.20.20.30">
    <property type="entry name" value="Luciferase-like domain"/>
    <property type="match status" value="1"/>
</dbReference>
<comment type="caution">
    <text evidence="8">The sequence shown here is derived from an EMBL/GenBank/DDBJ whole genome shotgun (WGS) entry which is preliminary data.</text>
</comment>
<dbReference type="InterPro" id="IPR051260">
    <property type="entry name" value="Diverse_substr_monoxygenases"/>
</dbReference>
<evidence type="ECO:0000313" key="8">
    <source>
        <dbReference type="EMBL" id="NYD24197.1"/>
    </source>
</evidence>
<feature type="domain" description="Luciferase-like" evidence="7">
    <location>
        <begin position="23"/>
        <end position="380"/>
    </location>
</feature>
<feature type="binding site" evidence="6">
    <location>
        <position position="94"/>
    </location>
    <ligand>
        <name>FMN</name>
        <dbReference type="ChEBI" id="CHEBI:58210"/>
    </ligand>
</feature>
<dbReference type="InterPro" id="IPR016215">
    <property type="entry name" value="NTA_MOA"/>
</dbReference>
<evidence type="ECO:0000256" key="5">
    <source>
        <dbReference type="ARBA" id="ARBA00033748"/>
    </source>
</evidence>
<name>A0A7Y9DP44_9ACTN</name>
<evidence type="ECO:0000259" key="7">
    <source>
        <dbReference type="Pfam" id="PF00296"/>
    </source>
</evidence>
<dbReference type="CDD" id="cd01095">
    <property type="entry name" value="Nitrilotriacetate_monoxgenase"/>
    <property type="match status" value="1"/>
</dbReference>
<feature type="binding site" evidence="6">
    <location>
        <position position="144"/>
    </location>
    <ligand>
        <name>FMN</name>
        <dbReference type="ChEBI" id="CHEBI:58210"/>
    </ligand>
</feature>
<dbReference type="RefSeq" id="WP_218885164.1">
    <property type="nucleotide sequence ID" value="NZ_BAAAGN010000030.1"/>
</dbReference>
<gene>
    <name evidence="8" type="ORF">BJ968_003737</name>
</gene>
<evidence type="ECO:0000256" key="4">
    <source>
        <dbReference type="ARBA" id="ARBA00023033"/>
    </source>
</evidence>
<evidence type="ECO:0000256" key="2">
    <source>
        <dbReference type="ARBA" id="ARBA00022643"/>
    </source>
</evidence>
<proteinExistence type="inferred from homology"/>
<evidence type="ECO:0000256" key="6">
    <source>
        <dbReference type="PIRSR" id="PIRSR000337-1"/>
    </source>
</evidence>
<dbReference type="PIRSF" id="PIRSF000337">
    <property type="entry name" value="NTA_MOA"/>
    <property type="match status" value="1"/>
</dbReference>
<dbReference type="GO" id="GO:0004497">
    <property type="term" value="F:monooxygenase activity"/>
    <property type="evidence" value="ECO:0007669"/>
    <property type="project" value="UniProtKB-KW"/>
</dbReference>
<dbReference type="NCBIfam" id="TIGR03860">
    <property type="entry name" value="FMN_nitrolo"/>
    <property type="match status" value="1"/>
</dbReference>
<evidence type="ECO:0000313" key="9">
    <source>
        <dbReference type="Proteomes" id="UP000521922"/>
    </source>
</evidence>
<evidence type="ECO:0000256" key="3">
    <source>
        <dbReference type="ARBA" id="ARBA00023002"/>
    </source>
</evidence>
<protein>
    <submittedName>
        <fullName evidence="8">FMN-dependent oxidoreductase (Nitrilotriacetate monooxygenase family)</fullName>
    </submittedName>
</protein>
<keyword evidence="3" id="KW-0560">Oxidoreductase</keyword>
<dbReference type="Pfam" id="PF00296">
    <property type="entry name" value="Bac_luciferase"/>
    <property type="match status" value="1"/>
</dbReference>
<sequence>MILTAMVFYPGGEHLTSWRLPGGRPDEYVSFGYYEHFARTAERAGFAAVFYADELYVWDRFGSGVEHVANVRPEPFGLLGALTRSTERIGLVATVSTTYNEPFHTARQVGTLDFLSSGRAGWNLVTSASDEEARNFGLERNLDHAARYRRGAEFVEVVHGLWDSWDDGAIRPDVASGRYADPAGMHVLDHEGEFFRVRGPLNLPRPPQGRPVLFQAGSSEDGRRLAGRHAEAVFVPGSAPLPGARSLYEDYKRRAVENGRDRSHLLVLPALSPVLGETPARALERLEEIEALTPDRLSLDWLSHHLGVDLSDRPLDERFEFDFSSGSNQVQTVFEGVRKLVDRERFTLRELYRAMLRRRFLPGTPEQVADWMTERFTGGAADGFTLAFSSLPTGLEEFAEQVVPLLVRRGVLAPELPAATLRENLGLPVPPSRYR</sequence>
<feature type="binding site" evidence="6">
    <location>
        <position position="148"/>
    </location>
    <ligand>
        <name>FMN</name>
        <dbReference type="ChEBI" id="CHEBI:58210"/>
    </ligand>
</feature>
<dbReference type="EMBL" id="JACCBB010000001">
    <property type="protein sequence ID" value="NYD24197.1"/>
    <property type="molecule type" value="Genomic_DNA"/>
</dbReference>
<dbReference type="InterPro" id="IPR011251">
    <property type="entry name" value="Luciferase-like_dom"/>
</dbReference>
<dbReference type="AlphaFoldDB" id="A0A7Y9DP44"/>
<keyword evidence="9" id="KW-1185">Reference proteome</keyword>
<keyword evidence="2 6" id="KW-0288">FMN</keyword>
<feature type="binding site" evidence="6">
    <location>
        <position position="218"/>
    </location>
    <ligand>
        <name>FMN</name>
        <dbReference type="ChEBI" id="CHEBI:58210"/>
    </ligand>
</feature>
<dbReference type="InterPro" id="IPR036661">
    <property type="entry name" value="Luciferase-like_sf"/>
</dbReference>
<dbReference type="GO" id="GO:0016705">
    <property type="term" value="F:oxidoreductase activity, acting on paired donors, with incorporation or reduction of molecular oxygen"/>
    <property type="evidence" value="ECO:0007669"/>
    <property type="project" value="InterPro"/>
</dbReference>
<reference evidence="8 9" key="1">
    <citation type="submission" date="2020-07" db="EMBL/GenBank/DDBJ databases">
        <title>Sequencing the genomes of 1000 actinobacteria strains.</title>
        <authorList>
            <person name="Klenk H.-P."/>
        </authorList>
    </citation>
    <scope>NUCLEOTIDE SEQUENCE [LARGE SCALE GENOMIC DNA]</scope>
    <source>
        <strain evidence="8 9">DSM 7487</strain>
    </source>
</reference>
<dbReference type="Proteomes" id="UP000521922">
    <property type="component" value="Unassembled WGS sequence"/>
</dbReference>
<feature type="binding site" evidence="6">
    <location>
        <position position="53"/>
    </location>
    <ligand>
        <name>FMN</name>
        <dbReference type="ChEBI" id="CHEBI:58210"/>
    </ligand>
</feature>
<dbReference type="PANTHER" id="PTHR30011">
    <property type="entry name" value="ALKANESULFONATE MONOOXYGENASE-RELATED"/>
    <property type="match status" value="1"/>
</dbReference>
<keyword evidence="1 6" id="KW-0285">Flavoprotein</keyword>